<dbReference type="Proteomes" id="UP000481030">
    <property type="component" value="Unassembled WGS sequence"/>
</dbReference>
<evidence type="ECO:0000313" key="2">
    <source>
        <dbReference type="Proteomes" id="UP000481030"/>
    </source>
</evidence>
<name>A0A6L3VDQ0_9BACI</name>
<dbReference type="EMBL" id="WBOS01000002">
    <property type="protein sequence ID" value="KAB2337630.1"/>
    <property type="molecule type" value="Genomic_DNA"/>
</dbReference>
<dbReference type="RefSeq" id="WP_151534331.1">
    <property type="nucleotide sequence ID" value="NZ_WBOS01000002.1"/>
</dbReference>
<dbReference type="InterPro" id="IPR025041">
    <property type="entry name" value="DUF3983"/>
</dbReference>
<dbReference type="AlphaFoldDB" id="A0A6L3VDQ0"/>
<comment type="caution">
    <text evidence="1">The sequence shown here is derived from an EMBL/GenBank/DDBJ whole genome shotgun (WGS) entry which is preliminary data.</text>
</comment>
<reference evidence="1 2" key="1">
    <citation type="journal article" date="2016" name="Antonie Van Leeuwenhoek">
        <title>Bacillus depressus sp. nov., isolated from soil of a sunflower field.</title>
        <authorList>
            <person name="Wei X."/>
            <person name="Xin D."/>
            <person name="Xin Y."/>
            <person name="Zhang H."/>
            <person name="Wang T."/>
            <person name="Zhang J."/>
        </authorList>
    </citation>
    <scope>NUCLEOTIDE SEQUENCE [LARGE SCALE GENOMIC DNA]</scope>
    <source>
        <strain evidence="1 2">BZ1</strain>
    </source>
</reference>
<sequence>MANMKKRKRRLGKSLARRCKEFDKYRTEKAWRNIFVKAGVLKNEHQL</sequence>
<keyword evidence="2" id="KW-1185">Reference proteome</keyword>
<evidence type="ECO:0000313" key="1">
    <source>
        <dbReference type="EMBL" id="KAB2337630.1"/>
    </source>
</evidence>
<proteinExistence type="predicted"/>
<dbReference type="Pfam" id="PF13137">
    <property type="entry name" value="DUF3983"/>
    <property type="match status" value="1"/>
</dbReference>
<organism evidence="1 2">
    <name type="scientific">Cytobacillus depressus</name>
    <dbReference type="NCBI Taxonomy" id="1602942"/>
    <lineage>
        <taxon>Bacteria</taxon>
        <taxon>Bacillati</taxon>
        <taxon>Bacillota</taxon>
        <taxon>Bacilli</taxon>
        <taxon>Bacillales</taxon>
        <taxon>Bacillaceae</taxon>
        <taxon>Cytobacillus</taxon>
    </lineage>
</organism>
<protein>
    <submittedName>
        <fullName evidence="1">DUF3983 domain-containing protein</fullName>
    </submittedName>
</protein>
<dbReference type="OrthoDB" id="2940411at2"/>
<accession>A0A6L3VDQ0</accession>
<gene>
    <name evidence="1" type="ORF">F7731_08525</name>
</gene>